<evidence type="ECO:0000259" key="3">
    <source>
        <dbReference type="Pfam" id="PF00534"/>
    </source>
</evidence>
<evidence type="ECO:0000256" key="1">
    <source>
        <dbReference type="ARBA" id="ARBA00022676"/>
    </source>
</evidence>
<evidence type="ECO:0000313" key="5">
    <source>
        <dbReference type="Proteomes" id="UP001199659"/>
    </source>
</evidence>
<dbReference type="GO" id="GO:0016757">
    <property type="term" value="F:glycosyltransferase activity"/>
    <property type="evidence" value="ECO:0007669"/>
    <property type="project" value="UniProtKB-KW"/>
</dbReference>
<dbReference type="Gene3D" id="3.40.50.2000">
    <property type="entry name" value="Glycogen Phosphorylase B"/>
    <property type="match status" value="3"/>
</dbReference>
<dbReference type="Proteomes" id="UP001199659">
    <property type="component" value="Chromosome"/>
</dbReference>
<dbReference type="SUPFAM" id="SSF53756">
    <property type="entry name" value="UDP-Glycosyltransferase/glycogen phosphorylase"/>
    <property type="match status" value="1"/>
</dbReference>
<keyword evidence="2 4" id="KW-0808">Transferase</keyword>
<reference evidence="4 5" key="1">
    <citation type="journal article" date="2022" name="Int. J. Syst. Evol. Microbiol.">
        <title>Pseudocitrobacter corydidari sp. nov., isolated from the Asian emerald cockroach Corydidarum magnifica.</title>
        <authorList>
            <person name="Guzman J."/>
            <person name="Poehlein A."/>
            <person name="Glaeser S.P."/>
            <person name="Schwengers O."/>
            <person name="Blom J."/>
            <person name="Hollensteiner J."/>
            <person name="Kampfer P."/>
            <person name="Vilcinskas A."/>
        </authorList>
    </citation>
    <scope>NUCLEOTIDE SEQUENCE [LARGE SCALE GENOMIC DNA]</scope>
    <source>
        <strain evidence="4">G163CM</strain>
    </source>
</reference>
<name>A0ABY3S7J3_9ENTR</name>
<dbReference type="EC" id="2.4.1.-" evidence="4"/>
<gene>
    <name evidence="4" type="primary">gtfA</name>
    <name evidence="4" type="ORF">G163CM_31720</name>
</gene>
<proteinExistence type="predicted"/>
<keyword evidence="1 4" id="KW-0328">Glycosyltransferase</keyword>
<keyword evidence="5" id="KW-1185">Reference proteome</keyword>
<dbReference type="Pfam" id="PF00534">
    <property type="entry name" value="Glycos_transf_1"/>
    <property type="match status" value="1"/>
</dbReference>
<protein>
    <submittedName>
        <fullName evidence="4">UDP-N-acetylglucosamine--peptide N-acetylglucosaminyltransferase GtfA subunit</fullName>
        <ecNumber evidence="4">2.4.1.-</ecNumber>
    </submittedName>
</protein>
<dbReference type="InterPro" id="IPR008928">
    <property type="entry name" value="6-hairpin_glycosidase_sf"/>
</dbReference>
<evidence type="ECO:0000256" key="2">
    <source>
        <dbReference type="ARBA" id="ARBA00022679"/>
    </source>
</evidence>
<dbReference type="SUPFAM" id="SSF48208">
    <property type="entry name" value="Six-hairpin glycosidases"/>
    <property type="match status" value="1"/>
</dbReference>
<dbReference type="InterPro" id="IPR001296">
    <property type="entry name" value="Glyco_trans_1"/>
</dbReference>
<evidence type="ECO:0000313" key="4">
    <source>
        <dbReference type="EMBL" id="UGS42435.1"/>
    </source>
</evidence>
<dbReference type="PANTHER" id="PTHR12526:SF629">
    <property type="entry name" value="TEICHURONIC ACID BIOSYNTHESIS GLYCOSYLTRANSFERASE TUAH-RELATED"/>
    <property type="match status" value="1"/>
</dbReference>
<feature type="domain" description="Glycosyl transferase family 1" evidence="3">
    <location>
        <begin position="830"/>
        <end position="984"/>
    </location>
</feature>
<organism evidence="4 5">
    <name type="scientific">Pseudocitrobacter corydidari</name>
    <dbReference type="NCBI Taxonomy" id="2891570"/>
    <lineage>
        <taxon>Bacteria</taxon>
        <taxon>Pseudomonadati</taxon>
        <taxon>Pseudomonadota</taxon>
        <taxon>Gammaproteobacteria</taxon>
        <taxon>Enterobacterales</taxon>
        <taxon>Enterobacteriaceae</taxon>
        <taxon>Pseudocitrobacter</taxon>
    </lineage>
</organism>
<dbReference type="RefSeq" id="WP_231825597.1">
    <property type="nucleotide sequence ID" value="NZ_CP087880.1"/>
</dbReference>
<dbReference type="PANTHER" id="PTHR12526">
    <property type="entry name" value="GLYCOSYLTRANSFERASE"/>
    <property type="match status" value="1"/>
</dbReference>
<accession>A0ABY3S7J3</accession>
<sequence>MSLSHLLAQTRPLVEQFNIAADASHVPGYVLFFSVSNGQERAHIEQARGDTLDNAWIAGAKALQRWAQKQTTQPCWLRVDVVNHVEALRWDALQNKLRKTKRNYFRFGLSFSESFEHALLEQEIAANALLYVGTEGVATPNDKNLVSYTRQRFGSERHWPDAPEKILWRFTTLGAFSDGNRAYPLESAGPHSGYRQLPHWQDELEPMIHSASDYLARQVKKSGRFHYGWFPCFDRAIPTYNALRHASSTYALLEGWEVTQNDTQFAAIERALHDLASELIRTCTLPDGSDADFLVDTGDEIKLGGNAVCILAMAKYSELTGNERYLAQMERLANGIAFMQNAESGAFVHVLHAADLSLKEEQRIIYYDGEAAFALMRLYGLTKNPRWLSIVERAMDNFIARKHWQAHDHWLSYCVNELTRYRPQARYYQFGLDNVRDHLDFVLKRVTTYPTLLELMMAAQRMIERLQNDETHRHLLADFDVDKFYRALEYRARYLANGFFWPELAMFFKNPQKIVGSFFIRHHSYRVRIDDVEHYLSGYVAYRKYRLQQAKPQQQLVFLCGNFRHEGNGIEIASIRRCALFIRQLGVSPWVITSSWNPQLARTVEALYESGKLPAPVNALTVYDWLPAMLERGDIRPMQELRPGTRAQTRKDSRNILAARRYVNGEGNLSHEDFVHLPTQKIVLRRHYRSLKGTAYLSAIELRFTDHERRYASEEAFAAAMLAHNLDRQTTWHFLVDKNLPWREFVSSKPKNWLNATLTSVIHSTHQREDGEFKQAYRHVLRDETLLDRIIVLTDAQKNDLAQVISGAQRMRTIPNHLSPPLPLNAVTKTTGYRVLCMARYSPEKQHQLLFRVFAQVVASIPEAELHTWGYGPLKTQLAQWVIDNHLENNIFVHGLTHDLESVHQQSNCAVLSSSLEGFPLFCMESLAHGTPLVSFDIQYGPRDLLENSGAGILVKPNDETALAEALIAVLQNPQQRAQMQENALRHAARYSEQQVATLWQTWWQEMQALASRENKGVENRA</sequence>
<dbReference type="EMBL" id="CP087880">
    <property type="protein sequence ID" value="UGS42435.1"/>
    <property type="molecule type" value="Genomic_DNA"/>
</dbReference>